<evidence type="ECO:0000256" key="4">
    <source>
        <dbReference type="ARBA" id="ARBA00022729"/>
    </source>
</evidence>
<dbReference type="OrthoDB" id="997795at2759"/>
<sequence>MFKQDLIDDANRLASWIHLNEACCGWVGVVCDNLTAHVVELHLHNPQPVLDADKLRGNINLSLPNLKHLALFELKKQ</sequence>
<keyword evidence="6" id="KW-1133">Transmembrane helix</keyword>
<gene>
    <name evidence="11" type="ORF">COLO4_05618</name>
</gene>
<accession>A0A1R3KQC1</accession>
<organism evidence="11 12">
    <name type="scientific">Corchorus olitorius</name>
    <dbReference type="NCBI Taxonomy" id="93759"/>
    <lineage>
        <taxon>Eukaryota</taxon>
        <taxon>Viridiplantae</taxon>
        <taxon>Streptophyta</taxon>
        <taxon>Embryophyta</taxon>
        <taxon>Tracheophyta</taxon>
        <taxon>Spermatophyta</taxon>
        <taxon>Magnoliopsida</taxon>
        <taxon>eudicotyledons</taxon>
        <taxon>Gunneridae</taxon>
        <taxon>Pentapetalae</taxon>
        <taxon>rosids</taxon>
        <taxon>malvids</taxon>
        <taxon>Malvales</taxon>
        <taxon>Malvaceae</taxon>
        <taxon>Grewioideae</taxon>
        <taxon>Apeibeae</taxon>
        <taxon>Corchorus</taxon>
    </lineage>
</organism>
<keyword evidence="7" id="KW-0472">Membrane</keyword>
<feature type="domain" description="Leucine-rich repeat-containing N-terminal plant-type" evidence="10">
    <location>
        <begin position="2"/>
        <end position="32"/>
    </location>
</feature>
<evidence type="ECO:0000256" key="6">
    <source>
        <dbReference type="ARBA" id="ARBA00022989"/>
    </source>
</evidence>
<keyword evidence="12" id="KW-1185">Reference proteome</keyword>
<keyword evidence="8" id="KW-0675">Receptor</keyword>
<dbReference type="Gene3D" id="3.80.10.10">
    <property type="entry name" value="Ribonuclease Inhibitor"/>
    <property type="match status" value="1"/>
</dbReference>
<comment type="caution">
    <text evidence="11">The sequence shown here is derived from an EMBL/GenBank/DDBJ whole genome shotgun (WGS) entry which is preliminary data.</text>
</comment>
<evidence type="ECO:0000256" key="8">
    <source>
        <dbReference type="ARBA" id="ARBA00023170"/>
    </source>
</evidence>
<dbReference type="PANTHER" id="PTHR48063">
    <property type="entry name" value="LRR RECEPTOR-LIKE KINASE"/>
    <property type="match status" value="1"/>
</dbReference>
<dbReference type="GO" id="GO:0016020">
    <property type="term" value="C:membrane"/>
    <property type="evidence" value="ECO:0007669"/>
    <property type="project" value="UniProtKB-SubCell"/>
</dbReference>
<dbReference type="InterPro" id="IPR032675">
    <property type="entry name" value="LRR_dom_sf"/>
</dbReference>
<evidence type="ECO:0000256" key="3">
    <source>
        <dbReference type="ARBA" id="ARBA00022692"/>
    </source>
</evidence>
<dbReference type="Pfam" id="PF08263">
    <property type="entry name" value="LRRNT_2"/>
    <property type="match status" value="1"/>
</dbReference>
<evidence type="ECO:0000313" key="11">
    <source>
        <dbReference type="EMBL" id="OMP09296.1"/>
    </source>
</evidence>
<dbReference type="AlphaFoldDB" id="A0A1R3KQC1"/>
<evidence type="ECO:0000256" key="2">
    <source>
        <dbReference type="ARBA" id="ARBA00022614"/>
    </source>
</evidence>
<proteinExistence type="predicted"/>
<dbReference type="STRING" id="93759.A0A1R3KQC1"/>
<keyword evidence="2" id="KW-0433">Leucine-rich repeat</keyword>
<evidence type="ECO:0000256" key="5">
    <source>
        <dbReference type="ARBA" id="ARBA00022737"/>
    </source>
</evidence>
<protein>
    <recommendedName>
        <fullName evidence="10">Leucine-rich repeat-containing N-terminal plant-type domain-containing protein</fullName>
    </recommendedName>
</protein>
<evidence type="ECO:0000256" key="9">
    <source>
        <dbReference type="ARBA" id="ARBA00023180"/>
    </source>
</evidence>
<evidence type="ECO:0000313" key="12">
    <source>
        <dbReference type="Proteomes" id="UP000187203"/>
    </source>
</evidence>
<evidence type="ECO:0000259" key="10">
    <source>
        <dbReference type="Pfam" id="PF08263"/>
    </source>
</evidence>
<keyword evidence="4" id="KW-0732">Signal</keyword>
<evidence type="ECO:0000256" key="7">
    <source>
        <dbReference type="ARBA" id="ARBA00023136"/>
    </source>
</evidence>
<name>A0A1R3KQC1_9ROSI</name>
<dbReference type="InterPro" id="IPR013210">
    <property type="entry name" value="LRR_N_plant-typ"/>
</dbReference>
<dbReference type="PANTHER" id="PTHR48063:SF98">
    <property type="entry name" value="LRR RECEPTOR-LIKE SERINE_THREONINE-PROTEIN KINASE FLS2"/>
    <property type="match status" value="1"/>
</dbReference>
<reference evidence="12" key="1">
    <citation type="submission" date="2013-09" db="EMBL/GenBank/DDBJ databases">
        <title>Corchorus olitorius genome sequencing.</title>
        <authorList>
            <person name="Alam M."/>
            <person name="Haque M.S."/>
            <person name="Islam M.S."/>
            <person name="Emdad E.M."/>
            <person name="Islam M.M."/>
            <person name="Ahmed B."/>
            <person name="Halim A."/>
            <person name="Hossen Q.M.M."/>
            <person name="Hossain M.Z."/>
            <person name="Ahmed R."/>
            <person name="Khan M.M."/>
            <person name="Islam R."/>
            <person name="Rashid M.M."/>
            <person name="Khan S.A."/>
            <person name="Rahman M.S."/>
            <person name="Alam M."/>
            <person name="Yahiya A.S."/>
            <person name="Khan M.S."/>
            <person name="Azam M.S."/>
            <person name="Haque T."/>
            <person name="Lashkar M.Z.H."/>
            <person name="Akhand A.I."/>
            <person name="Morshed G."/>
            <person name="Roy S."/>
            <person name="Uddin K.S."/>
            <person name="Rabeya T."/>
            <person name="Hossain A.S."/>
            <person name="Chowdhury A."/>
            <person name="Snigdha A.R."/>
            <person name="Mortoza M.S."/>
            <person name="Matin S.A."/>
            <person name="Hoque S.M.E."/>
            <person name="Islam M.K."/>
            <person name="Roy D.K."/>
            <person name="Haider R."/>
            <person name="Moosa M.M."/>
            <person name="Elias S.M."/>
            <person name="Hasan A.M."/>
            <person name="Jahan S."/>
            <person name="Shafiuddin M."/>
            <person name="Mahmood N."/>
            <person name="Shommy N.S."/>
        </authorList>
    </citation>
    <scope>NUCLEOTIDE SEQUENCE [LARGE SCALE GENOMIC DNA]</scope>
    <source>
        <strain evidence="12">cv. O-4</strain>
    </source>
</reference>
<dbReference type="EMBL" id="AWUE01012383">
    <property type="protein sequence ID" value="OMP09296.1"/>
    <property type="molecule type" value="Genomic_DNA"/>
</dbReference>
<comment type="subcellular location">
    <subcellularLocation>
        <location evidence="1">Membrane</location>
        <topology evidence="1">Single-pass type I membrane protein</topology>
    </subcellularLocation>
</comment>
<evidence type="ECO:0000256" key="1">
    <source>
        <dbReference type="ARBA" id="ARBA00004479"/>
    </source>
</evidence>
<dbReference type="InterPro" id="IPR046956">
    <property type="entry name" value="RLP23-like"/>
</dbReference>
<keyword evidence="3" id="KW-0812">Transmembrane</keyword>
<dbReference type="Proteomes" id="UP000187203">
    <property type="component" value="Unassembled WGS sequence"/>
</dbReference>
<keyword evidence="5" id="KW-0677">Repeat</keyword>
<keyword evidence="9" id="KW-0325">Glycoprotein</keyword>